<evidence type="ECO:0000313" key="6">
    <source>
        <dbReference type="EMBL" id="CAF4278338.1"/>
    </source>
</evidence>
<name>A0A820GNU1_9BILA</name>
<dbReference type="PANTHER" id="PTHR11825:SF44">
    <property type="entry name" value="BRANCHED-CHAIN-AMINO-ACID AMINOTRANSFERASE"/>
    <property type="match status" value="1"/>
</dbReference>
<keyword evidence="5" id="KW-1133">Transmembrane helix</keyword>
<accession>A0A820GNU1</accession>
<sequence>PRLGVGALNEPLLFVITASIYLYSPTDFIIVLLSINTVHCRTCQGEGIDIGTMNVFMYLKNKTGGIELVALPLIEFLPGITRQDILDLECIWKDLIIYRQ</sequence>
<feature type="non-terminal residue" evidence="6">
    <location>
        <position position="1"/>
    </location>
</feature>
<feature type="transmembrane region" description="Helical" evidence="5">
    <location>
        <begin position="12"/>
        <end position="35"/>
    </location>
</feature>
<proteinExistence type="inferred from homology"/>
<keyword evidence="4" id="KW-0028">Amino-acid biosynthesis</keyword>
<dbReference type="SUPFAM" id="SSF56752">
    <property type="entry name" value="D-aminoacid aminotransferase-like PLP-dependent enzymes"/>
    <property type="match status" value="1"/>
</dbReference>
<dbReference type="PANTHER" id="PTHR11825">
    <property type="entry name" value="SUBGROUP IIII AMINOTRANSFERASE"/>
    <property type="match status" value="1"/>
</dbReference>
<keyword evidence="5" id="KW-0812">Transmembrane</keyword>
<keyword evidence="4" id="KW-0100">Branched-chain amino acid biosynthesis</keyword>
<dbReference type="AlphaFoldDB" id="A0A820GNU1"/>
<organism evidence="6 7">
    <name type="scientific">Rotaria magnacalcarata</name>
    <dbReference type="NCBI Taxonomy" id="392030"/>
    <lineage>
        <taxon>Eukaryota</taxon>
        <taxon>Metazoa</taxon>
        <taxon>Spiralia</taxon>
        <taxon>Gnathifera</taxon>
        <taxon>Rotifera</taxon>
        <taxon>Eurotatoria</taxon>
        <taxon>Bdelloidea</taxon>
        <taxon>Philodinida</taxon>
        <taxon>Philodinidae</taxon>
        <taxon>Rotaria</taxon>
    </lineage>
</organism>
<dbReference type="GO" id="GO:0009082">
    <property type="term" value="P:branched-chain amino acid biosynthetic process"/>
    <property type="evidence" value="ECO:0007669"/>
    <property type="project" value="UniProtKB-KW"/>
</dbReference>
<comment type="cofactor">
    <cofactor evidence="1">
        <name>pyridoxal 5'-phosphate</name>
        <dbReference type="ChEBI" id="CHEBI:597326"/>
    </cofactor>
</comment>
<dbReference type="Proteomes" id="UP000663842">
    <property type="component" value="Unassembled WGS sequence"/>
</dbReference>
<comment type="similarity">
    <text evidence="2">Belongs to the class-IV pyridoxal-phosphate-dependent aminotransferase family.</text>
</comment>
<evidence type="ECO:0000256" key="3">
    <source>
        <dbReference type="ARBA" id="ARBA00022898"/>
    </source>
</evidence>
<dbReference type="Gene3D" id="3.20.10.10">
    <property type="entry name" value="D-amino Acid Aminotransferase, subunit A, domain 2"/>
    <property type="match status" value="1"/>
</dbReference>
<evidence type="ECO:0000256" key="2">
    <source>
        <dbReference type="ARBA" id="ARBA00009320"/>
    </source>
</evidence>
<dbReference type="InterPro" id="IPR043132">
    <property type="entry name" value="BCAT-like_C"/>
</dbReference>
<gene>
    <name evidence="6" type="ORF">UXM345_LOCUS32200</name>
</gene>
<evidence type="ECO:0000256" key="4">
    <source>
        <dbReference type="ARBA" id="ARBA00023304"/>
    </source>
</evidence>
<dbReference type="InterPro" id="IPR005786">
    <property type="entry name" value="B_amino_transII"/>
</dbReference>
<evidence type="ECO:0000256" key="1">
    <source>
        <dbReference type="ARBA" id="ARBA00001933"/>
    </source>
</evidence>
<reference evidence="6" key="1">
    <citation type="submission" date="2021-02" db="EMBL/GenBank/DDBJ databases">
        <authorList>
            <person name="Nowell W R."/>
        </authorList>
    </citation>
    <scope>NUCLEOTIDE SEQUENCE</scope>
</reference>
<keyword evidence="3" id="KW-0663">Pyridoxal phosphate</keyword>
<comment type="caution">
    <text evidence="6">The sequence shown here is derived from an EMBL/GenBank/DDBJ whole genome shotgun (WGS) entry which is preliminary data.</text>
</comment>
<protein>
    <submittedName>
        <fullName evidence="6">Uncharacterized protein</fullName>
    </submittedName>
</protein>
<evidence type="ECO:0000256" key="5">
    <source>
        <dbReference type="SAM" id="Phobius"/>
    </source>
</evidence>
<keyword evidence="5" id="KW-0472">Membrane</keyword>
<dbReference type="InterPro" id="IPR036038">
    <property type="entry name" value="Aminotransferase-like"/>
</dbReference>
<dbReference type="GO" id="GO:0004084">
    <property type="term" value="F:branched-chain-amino-acid transaminase activity"/>
    <property type="evidence" value="ECO:0007669"/>
    <property type="project" value="InterPro"/>
</dbReference>
<evidence type="ECO:0000313" key="7">
    <source>
        <dbReference type="Proteomes" id="UP000663842"/>
    </source>
</evidence>
<dbReference type="EMBL" id="CAJOBF010009620">
    <property type="protein sequence ID" value="CAF4278338.1"/>
    <property type="molecule type" value="Genomic_DNA"/>
</dbReference>